<dbReference type="RefSeq" id="WP_089406547.1">
    <property type="nucleotide sequence ID" value="NZ_FZOU01000001.1"/>
</dbReference>
<dbReference type="InterPro" id="IPR008462">
    <property type="entry name" value="CsbD"/>
</dbReference>
<dbReference type="InterPro" id="IPR036629">
    <property type="entry name" value="YjbJ_sf"/>
</dbReference>
<name>A0A239D2U0_9BACT</name>
<reference evidence="3 4" key="1">
    <citation type="submission" date="2017-06" db="EMBL/GenBank/DDBJ databases">
        <authorList>
            <person name="Kim H.J."/>
            <person name="Triplett B.A."/>
        </authorList>
    </citation>
    <scope>NUCLEOTIDE SEQUENCE [LARGE SCALE GENOMIC DNA]</scope>
    <source>
        <strain evidence="3 4">DSM 18704</strain>
    </source>
</reference>
<keyword evidence="4" id="KW-1185">Reference proteome</keyword>
<dbReference type="OrthoDB" id="120986at2"/>
<feature type="domain" description="CsbD-like" evidence="2">
    <location>
        <begin position="51"/>
        <end position="100"/>
    </location>
</feature>
<accession>A0A239D2U0</accession>
<gene>
    <name evidence="3" type="ORF">SAMN05421770_101225</name>
</gene>
<dbReference type="AlphaFoldDB" id="A0A239D2U0"/>
<dbReference type="Pfam" id="PF05532">
    <property type="entry name" value="CsbD"/>
    <property type="match status" value="1"/>
</dbReference>
<dbReference type="Gene3D" id="1.10.1470.10">
    <property type="entry name" value="YjbJ"/>
    <property type="match status" value="1"/>
</dbReference>
<dbReference type="SUPFAM" id="SSF69047">
    <property type="entry name" value="Hypothetical protein YjbJ"/>
    <property type="match status" value="1"/>
</dbReference>
<organism evidence="3 4">
    <name type="scientific">Granulicella rosea</name>
    <dbReference type="NCBI Taxonomy" id="474952"/>
    <lineage>
        <taxon>Bacteria</taxon>
        <taxon>Pseudomonadati</taxon>
        <taxon>Acidobacteriota</taxon>
        <taxon>Terriglobia</taxon>
        <taxon>Terriglobales</taxon>
        <taxon>Acidobacteriaceae</taxon>
        <taxon>Granulicella</taxon>
    </lineage>
</organism>
<sequence length="109" mass="11157">MKQLPWILAGGALAAAVYLLVNGITAPQYATGADSVEDAAHKTFGWGSKQRATGLGTNVVGKVKEGFGRVTGDQDLADEGVADQAIGTIKDAAGQLAHAAGETLHDLNR</sequence>
<comment type="similarity">
    <text evidence="1">Belongs to the UPF0337 (CsbD) family.</text>
</comment>
<evidence type="ECO:0000256" key="1">
    <source>
        <dbReference type="ARBA" id="ARBA00009129"/>
    </source>
</evidence>
<evidence type="ECO:0000313" key="4">
    <source>
        <dbReference type="Proteomes" id="UP000198356"/>
    </source>
</evidence>
<evidence type="ECO:0000313" key="3">
    <source>
        <dbReference type="EMBL" id="SNS25913.1"/>
    </source>
</evidence>
<dbReference type="EMBL" id="FZOU01000001">
    <property type="protein sequence ID" value="SNS25913.1"/>
    <property type="molecule type" value="Genomic_DNA"/>
</dbReference>
<protein>
    <submittedName>
        <fullName evidence="3">Uncharacterized conserved protein YjbJ, UPF0337 family</fullName>
    </submittedName>
</protein>
<dbReference type="Proteomes" id="UP000198356">
    <property type="component" value="Unassembled WGS sequence"/>
</dbReference>
<proteinExistence type="inferred from homology"/>
<evidence type="ECO:0000259" key="2">
    <source>
        <dbReference type="Pfam" id="PF05532"/>
    </source>
</evidence>